<dbReference type="CDD" id="cd00462">
    <property type="entry name" value="PTH"/>
    <property type="match status" value="1"/>
</dbReference>
<evidence type="ECO:0000256" key="1">
    <source>
        <dbReference type="ARBA" id="ARBA00013260"/>
    </source>
</evidence>
<dbReference type="EMBL" id="MFIV01000105">
    <property type="protein sequence ID" value="OGF98424.1"/>
    <property type="molecule type" value="Genomic_DNA"/>
</dbReference>
<evidence type="ECO:0000256" key="6">
    <source>
        <dbReference type="ARBA" id="ARBA00050038"/>
    </source>
</evidence>
<evidence type="ECO:0000256" key="8">
    <source>
        <dbReference type="RuleBase" id="RU004320"/>
    </source>
</evidence>
<evidence type="ECO:0000256" key="2">
    <source>
        <dbReference type="ARBA" id="ARBA00022555"/>
    </source>
</evidence>
<keyword evidence="2" id="KW-0820">tRNA-binding</keyword>
<evidence type="ECO:0000256" key="3">
    <source>
        <dbReference type="ARBA" id="ARBA00022801"/>
    </source>
</evidence>
<dbReference type="Gene3D" id="3.40.50.1470">
    <property type="entry name" value="Peptidyl-tRNA hydrolase"/>
    <property type="match status" value="1"/>
</dbReference>
<dbReference type="PROSITE" id="PS01195">
    <property type="entry name" value="PEPT_TRNA_HYDROL_1"/>
    <property type="match status" value="1"/>
</dbReference>
<reference evidence="9 10" key="1">
    <citation type="journal article" date="2016" name="Nat. Commun.">
        <title>Thousands of microbial genomes shed light on interconnected biogeochemical processes in an aquifer system.</title>
        <authorList>
            <person name="Anantharaman K."/>
            <person name="Brown C.T."/>
            <person name="Hug L.A."/>
            <person name="Sharon I."/>
            <person name="Castelle C.J."/>
            <person name="Probst A.J."/>
            <person name="Thomas B.C."/>
            <person name="Singh A."/>
            <person name="Wilkins M.J."/>
            <person name="Karaoz U."/>
            <person name="Brodie E.L."/>
            <person name="Williams K.H."/>
            <person name="Hubbard S.S."/>
            <person name="Banfield J.F."/>
        </authorList>
    </citation>
    <scope>NUCLEOTIDE SEQUENCE [LARGE SCALE GENOMIC DNA]</scope>
</reference>
<dbReference type="AlphaFoldDB" id="A0A1F5YE40"/>
<dbReference type="EC" id="3.1.1.29" evidence="1 7"/>
<proteinExistence type="inferred from homology"/>
<dbReference type="PANTHER" id="PTHR17224">
    <property type="entry name" value="PEPTIDYL-TRNA HYDROLASE"/>
    <property type="match status" value="1"/>
</dbReference>
<evidence type="ECO:0000256" key="7">
    <source>
        <dbReference type="RuleBase" id="RU000673"/>
    </source>
</evidence>
<dbReference type="GO" id="GO:0000049">
    <property type="term" value="F:tRNA binding"/>
    <property type="evidence" value="ECO:0007669"/>
    <property type="project" value="UniProtKB-KW"/>
</dbReference>
<evidence type="ECO:0000313" key="10">
    <source>
        <dbReference type="Proteomes" id="UP000176992"/>
    </source>
</evidence>
<keyword evidence="3 7" id="KW-0378">Hydrolase</keyword>
<sequence length="192" mass="21060">MQAESDLRAVVGLGNPGAEYENTRHNVGFWFVDYLAHKFQFADFSRSGPCLCTEGCHGDLKLLLVKPILYMNRSGLALTGLWRQRPFLTENLLVCYDALALPAGKIRLRGRGTAGGHKGMASILEALGTEQCARLRFGVGNENIPPDRSQFVLEPFAREEEDAVLDRFEDAAAAVLAALTEGIEKAMGRYNG</sequence>
<dbReference type="InterPro" id="IPR001328">
    <property type="entry name" value="Pept_tRNA_hydro"/>
</dbReference>
<dbReference type="NCBIfam" id="TIGR00447">
    <property type="entry name" value="pth"/>
    <property type="match status" value="1"/>
</dbReference>
<evidence type="ECO:0000256" key="5">
    <source>
        <dbReference type="ARBA" id="ARBA00038063"/>
    </source>
</evidence>
<dbReference type="GO" id="GO:0004045">
    <property type="term" value="F:peptidyl-tRNA hydrolase activity"/>
    <property type="evidence" value="ECO:0007669"/>
    <property type="project" value="UniProtKB-EC"/>
</dbReference>
<dbReference type="PANTHER" id="PTHR17224:SF1">
    <property type="entry name" value="PEPTIDYL-TRNA HYDROLASE"/>
    <property type="match status" value="1"/>
</dbReference>
<comment type="caution">
    <text evidence="9">The sequence shown here is derived from an EMBL/GenBank/DDBJ whole genome shotgun (WGS) entry which is preliminary data.</text>
</comment>
<evidence type="ECO:0000313" key="9">
    <source>
        <dbReference type="EMBL" id="OGF98424.1"/>
    </source>
</evidence>
<dbReference type="InterPro" id="IPR018171">
    <property type="entry name" value="Pept_tRNA_hydro_CS"/>
</dbReference>
<accession>A0A1F5YE40</accession>
<evidence type="ECO:0000256" key="4">
    <source>
        <dbReference type="ARBA" id="ARBA00022884"/>
    </source>
</evidence>
<organism evidence="9 10">
    <name type="scientific">Candidatus Glassbacteria bacterium GWA2_58_10</name>
    <dbReference type="NCBI Taxonomy" id="1817865"/>
    <lineage>
        <taxon>Bacteria</taxon>
        <taxon>Candidatus Glassiibacteriota</taxon>
    </lineage>
</organism>
<dbReference type="InterPro" id="IPR036416">
    <property type="entry name" value="Pept_tRNA_hydro_sf"/>
</dbReference>
<protein>
    <recommendedName>
        <fullName evidence="6 7">Peptidyl-tRNA hydrolase</fullName>
        <ecNumber evidence="1 7">3.1.1.29</ecNumber>
    </recommendedName>
</protein>
<comment type="catalytic activity">
    <reaction evidence="7">
        <text>an N-acyl-L-alpha-aminoacyl-tRNA + H2O = an N-acyl-L-amino acid + a tRNA + H(+)</text>
        <dbReference type="Rhea" id="RHEA:54448"/>
        <dbReference type="Rhea" id="RHEA-COMP:10123"/>
        <dbReference type="Rhea" id="RHEA-COMP:13883"/>
        <dbReference type="ChEBI" id="CHEBI:15377"/>
        <dbReference type="ChEBI" id="CHEBI:15378"/>
        <dbReference type="ChEBI" id="CHEBI:59874"/>
        <dbReference type="ChEBI" id="CHEBI:78442"/>
        <dbReference type="ChEBI" id="CHEBI:138191"/>
        <dbReference type="EC" id="3.1.1.29"/>
    </reaction>
</comment>
<name>A0A1F5YE40_9BACT</name>
<dbReference type="Pfam" id="PF01195">
    <property type="entry name" value="Pept_tRNA_hydro"/>
    <property type="match status" value="1"/>
</dbReference>
<dbReference type="SUPFAM" id="SSF53178">
    <property type="entry name" value="Peptidyl-tRNA hydrolase-like"/>
    <property type="match status" value="1"/>
</dbReference>
<gene>
    <name evidence="9" type="ORF">A2Z86_12115</name>
</gene>
<comment type="similarity">
    <text evidence="5 8">Belongs to the PTH family.</text>
</comment>
<keyword evidence="4" id="KW-0694">RNA-binding</keyword>
<dbReference type="Proteomes" id="UP000176992">
    <property type="component" value="Unassembled WGS sequence"/>
</dbReference>